<dbReference type="Gene3D" id="3.10.20.10">
    <property type="match status" value="1"/>
</dbReference>
<comment type="function">
    <text evidence="3">Required for formate dehydrogenase (FDH) activity. Acts as a sulfur carrier protein that transfers sulfur from IscS to the molybdenum cofactor prior to its insertion into FDH.</text>
</comment>
<evidence type="ECO:0000313" key="4">
    <source>
        <dbReference type="EMBL" id="WOJ89598.1"/>
    </source>
</evidence>
<dbReference type="Gene3D" id="3.40.140.10">
    <property type="entry name" value="Cytidine Deaminase, domain 2"/>
    <property type="match status" value="1"/>
</dbReference>
<comment type="similarity">
    <text evidence="3">Belongs to the FdhD family.</text>
</comment>
<gene>
    <name evidence="3 4" type="primary">fdhD</name>
    <name evidence="4" type="ORF">RZS28_17720</name>
</gene>
<evidence type="ECO:0000256" key="3">
    <source>
        <dbReference type="HAMAP-Rule" id="MF_00187"/>
    </source>
</evidence>
<dbReference type="NCBIfam" id="TIGR00129">
    <property type="entry name" value="fdhD_narQ"/>
    <property type="match status" value="1"/>
</dbReference>
<dbReference type="Proteomes" id="UP001626536">
    <property type="component" value="Chromosome"/>
</dbReference>
<name>A0ABZ0HSG9_9HYPH</name>
<dbReference type="InterPro" id="IPR003786">
    <property type="entry name" value="FdhD"/>
</dbReference>
<feature type="active site" description="Cysteine persulfide intermediate" evidence="3">
    <location>
        <position position="118"/>
    </location>
</feature>
<dbReference type="PANTHER" id="PTHR30592:SF1">
    <property type="entry name" value="SULFUR CARRIER PROTEIN FDHD"/>
    <property type="match status" value="1"/>
</dbReference>
<reference evidence="4 5" key="1">
    <citation type="submission" date="2023-10" db="EMBL/GenBank/DDBJ databases">
        <title>Novel methanotroph of the genus Methylocapsa from a subarctic wetland.</title>
        <authorList>
            <person name="Belova S.E."/>
            <person name="Oshkin I.Y."/>
            <person name="Miroshnikov K."/>
            <person name="Dedysh S.N."/>
        </authorList>
    </citation>
    <scope>NUCLEOTIDE SEQUENCE [LARGE SCALE GENOMIC DNA]</scope>
    <source>
        <strain evidence="4 5">RX1</strain>
    </source>
</reference>
<sequence length="281" mass="29431">MSEDLLSDAPPPAAVRVPCLAQRGDGALASFRTVPEETAIAFTVNGSTHAVMMATPADLEDFAIGFALTEGLIEAPSDILSLDVVAMTLGVEARLWLREDRAKAYSARRRSMAGPTGCGLCGIESLEEAMRPAPVVAGARRFDKASIIEAMESLAAGQRLHRETHAVHAAGFWAPSKGLVALREDVGRHNALDKLAGALTVGGVSAAQGLVVLTSRVSVELIQKAARLGAPVVVAISAPTAAGVRLAEACGITLIAVARQHDFEVFTHLERIIDRAAHHVA</sequence>
<accession>A0ABZ0HSG9</accession>
<comment type="subcellular location">
    <subcellularLocation>
        <location evidence="3">Cytoplasm</location>
    </subcellularLocation>
</comment>
<evidence type="ECO:0000313" key="5">
    <source>
        <dbReference type="Proteomes" id="UP001626536"/>
    </source>
</evidence>
<evidence type="ECO:0000256" key="1">
    <source>
        <dbReference type="ARBA" id="ARBA00022490"/>
    </source>
</evidence>
<dbReference type="PIRSF" id="PIRSF015626">
    <property type="entry name" value="FdhD"/>
    <property type="match status" value="1"/>
</dbReference>
<dbReference type="PANTHER" id="PTHR30592">
    <property type="entry name" value="FORMATE DEHYDROGENASE"/>
    <property type="match status" value="1"/>
</dbReference>
<keyword evidence="2 3" id="KW-0501">Molybdenum cofactor biosynthesis</keyword>
<keyword evidence="1 3" id="KW-0963">Cytoplasm</keyword>
<evidence type="ECO:0000256" key="2">
    <source>
        <dbReference type="ARBA" id="ARBA00023150"/>
    </source>
</evidence>
<dbReference type="InterPro" id="IPR016193">
    <property type="entry name" value="Cytidine_deaminase-like"/>
</dbReference>
<dbReference type="Pfam" id="PF02634">
    <property type="entry name" value="FdhD-NarQ"/>
    <property type="match status" value="1"/>
</dbReference>
<comment type="caution">
    <text evidence="3">Lacks conserved residue(s) required for the propagation of feature annotation.</text>
</comment>
<dbReference type="SUPFAM" id="SSF53927">
    <property type="entry name" value="Cytidine deaminase-like"/>
    <property type="match status" value="1"/>
</dbReference>
<keyword evidence="5" id="KW-1185">Reference proteome</keyword>
<organism evidence="4 5">
    <name type="scientific">Methylocapsa polymorpha</name>
    <dbReference type="NCBI Taxonomy" id="3080828"/>
    <lineage>
        <taxon>Bacteria</taxon>
        <taxon>Pseudomonadati</taxon>
        <taxon>Pseudomonadota</taxon>
        <taxon>Alphaproteobacteria</taxon>
        <taxon>Hyphomicrobiales</taxon>
        <taxon>Beijerinckiaceae</taxon>
        <taxon>Methylocapsa</taxon>
    </lineage>
</organism>
<dbReference type="HAMAP" id="MF_00187">
    <property type="entry name" value="FdhD"/>
    <property type="match status" value="1"/>
</dbReference>
<proteinExistence type="inferred from homology"/>
<dbReference type="EMBL" id="CP136862">
    <property type="protein sequence ID" value="WOJ89598.1"/>
    <property type="molecule type" value="Genomic_DNA"/>
</dbReference>
<dbReference type="RefSeq" id="WP_407339044.1">
    <property type="nucleotide sequence ID" value="NZ_CP136862.1"/>
</dbReference>
<protein>
    <recommendedName>
        <fullName evidence="3">Sulfur carrier protein FdhD</fullName>
    </recommendedName>
</protein>